<proteinExistence type="predicted"/>
<organism evidence="2 3">
    <name type="scientific">Streptomyces triticagri</name>
    <dbReference type="NCBI Taxonomy" id="2293568"/>
    <lineage>
        <taxon>Bacteria</taxon>
        <taxon>Bacillati</taxon>
        <taxon>Actinomycetota</taxon>
        <taxon>Actinomycetes</taxon>
        <taxon>Kitasatosporales</taxon>
        <taxon>Streptomycetaceae</taxon>
        <taxon>Streptomyces</taxon>
    </lineage>
</organism>
<evidence type="ECO:0000313" key="3">
    <source>
        <dbReference type="Proteomes" id="UP000263094"/>
    </source>
</evidence>
<gene>
    <name evidence="2" type="ORF">DY218_24840</name>
</gene>
<evidence type="ECO:0000313" key="2">
    <source>
        <dbReference type="EMBL" id="RFU83953.1"/>
    </source>
</evidence>
<evidence type="ECO:0000256" key="1">
    <source>
        <dbReference type="SAM" id="MobiDB-lite"/>
    </source>
</evidence>
<accession>A0A372M098</accession>
<reference evidence="2 3" key="1">
    <citation type="submission" date="2018-08" db="EMBL/GenBank/DDBJ databases">
        <title>Isolation, diversity and antifungal activity of Actinobacteria from wheat.</title>
        <authorList>
            <person name="Han C."/>
        </authorList>
    </citation>
    <scope>NUCLEOTIDE SEQUENCE [LARGE SCALE GENOMIC DNA]</scope>
    <source>
        <strain evidence="2 3">NEAU-YY421</strain>
    </source>
</reference>
<keyword evidence="3" id="KW-1185">Reference proteome</keyword>
<feature type="region of interest" description="Disordered" evidence="1">
    <location>
        <begin position="31"/>
        <end position="50"/>
    </location>
</feature>
<dbReference type="EMBL" id="QUAK01000149">
    <property type="protein sequence ID" value="RFU83953.1"/>
    <property type="molecule type" value="Genomic_DNA"/>
</dbReference>
<comment type="caution">
    <text evidence="2">The sequence shown here is derived from an EMBL/GenBank/DDBJ whole genome shotgun (WGS) entry which is preliminary data.</text>
</comment>
<dbReference type="AlphaFoldDB" id="A0A372M098"/>
<sequence length="71" mass="7759">MTCFGIYRTNTYTAQQVTDFLADTTRIKVQPNAIPGDDGTETLDPRLPAYGQPPICSVRSRLPIARTTATA</sequence>
<dbReference type="Proteomes" id="UP000263094">
    <property type="component" value="Unassembled WGS sequence"/>
</dbReference>
<name>A0A372M098_9ACTN</name>
<protein>
    <submittedName>
        <fullName evidence="2">Uncharacterized protein</fullName>
    </submittedName>
</protein>